<sequence length="24" mass="2765">MCCNQRATSGYIIAKKFLKMKKTT</sequence>
<evidence type="ECO:0000313" key="1">
    <source>
        <dbReference type="Proteomes" id="UP000887565"/>
    </source>
</evidence>
<reference evidence="2" key="1">
    <citation type="submission" date="2022-11" db="UniProtKB">
        <authorList>
            <consortium name="WormBaseParasite"/>
        </authorList>
    </citation>
    <scope>IDENTIFICATION</scope>
</reference>
<accession>A0A915K175</accession>
<keyword evidence="1" id="KW-1185">Reference proteome</keyword>
<proteinExistence type="predicted"/>
<evidence type="ECO:0000313" key="2">
    <source>
        <dbReference type="WBParaSite" id="nRc.2.0.1.t31593-RA"/>
    </source>
</evidence>
<name>A0A915K175_ROMCU</name>
<dbReference type="Proteomes" id="UP000887565">
    <property type="component" value="Unplaced"/>
</dbReference>
<dbReference type="AlphaFoldDB" id="A0A915K175"/>
<dbReference type="WBParaSite" id="nRc.2.0.1.t31593-RA">
    <property type="protein sequence ID" value="nRc.2.0.1.t31593-RA"/>
    <property type="gene ID" value="nRc.2.0.1.g31593"/>
</dbReference>
<protein>
    <submittedName>
        <fullName evidence="2">Uncharacterized protein</fullName>
    </submittedName>
</protein>
<organism evidence="1 2">
    <name type="scientific">Romanomermis culicivorax</name>
    <name type="common">Nematode worm</name>
    <dbReference type="NCBI Taxonomy" id="13658"/>
    <lineage>
        <taxon>Eukaryota</taxon>
        <taxon>Metazoa</taxon>
        <taxon>Ecdysozoa</taxon>
        <taxon>Nematoda</taxon>
        <taxon>Enoplea</taxon>
        <taxon>Dorylaimia</taxon>
        <taxon>Mermithida</taxon>
        <taxon>Mermithoidea</taxon>
        <taxon>Mermithidae</taxon>
        <taxon>Romanomermis</taxon>
    </lineage>
</organism>